<evidence type="ECO:0000256" key="3">
    <source>
        <dbReference type="ARBA" id="ARBA00022989"/>
    </source>
</evidence>
<keyword evidence="7" id="KW-0645">Protease</keyword>
<dbReference type="EMBL" id="RQJO01000007">
    <property type="protein sequence ID" value="RRB06885.1"/>
    <property type="molecule type" value="Genomic_DNA"/>
</dbReference>
<keyword evidence="7" id="KW-0378">Hydrolase</keyword>
<keyword evidence="8" id="KW-1185">Reference proteome</keyword>
<keyword evidence="4 5" id="KW-0472">Membrane</keyword>
<protein>
    <submittedName>
        <fullName evidence="7">Rhomboid family intramembrane serine protease</fullName>
    </submittedName>
</protein>
<feature type="transmembrane region" description="Helical" evidence="5">
    <location>
        <begin position="6"/>
        <end position="25"/>
    </location>
</feature>
<dbReference type="PANTHER" id="PTHR43066">
    <property type="entry name" value="RHOMBOID-RELATED PROTEIN"/>
    <property type="match status" value="1"/>
</dbReference>
<sequence>MKLITLGLIATNIILSLYCFSNIEGFEKLFFVPNKIKGDHSQNYRFITHGFIHADAGHLLFNMITLYFFGREVEGGILPSFEFILFYLLAIVFSCLPAYQKQKNNPDYKAVGASGAVSAVMFVLVLYAPWSVIYLKFIIPVYFILFATGYLIYSSYQSNYGEDNVAHDVHLWGMLFGIAYMFLLHPASLRTFINRVTDAPFF</sequence>
<comment type="caution">
    <text evidence="7">The sequence shown here is derived from an EMBL/GenBank/DDBJ whole genome shotgun (WGS) entry which is preliminary data.</text>
</comment>
<evidence type="ECO:0000313" key="8">
    <source>
        <dbReference type="Proteomes" id="UP000271925"/>
    </source>
</evidence>
<dbReference type="InterPro" id="IPR035952">
    <property type="entry name" value="Rhomboid-like_sf"/>
</dbReference>
<keyword evidence="2 5" id="KW-0812">Transmembrane</keyword>
<proteinExistence type="predicted"/>
<dbReference type="Proteomes" id="UP000271925">
    <property type="component" value="Unassembled WGS sequence"/>
</dbReference>
<dbReference type="InterPro" id="IPR022764">
    <property type="entry name" value="Peptidase_S54_rhomboid_dom"/>
</dbReference>
<accession>A0A3P1C0F6</accession>
<dbReference type="SUPFAM" id="SSF144091">
    <property type="entry name" value="Rhomboid-like"/>
    <property type="match status" value="1"/>
</dbReference>
<dbReference type="OrthoDB" id="9807874at2"/>
<evidence type="ECO:0000313" key="7">
    <source>
        <dbReference type="EMBL" id="RRB06885.1"/>
    </source>
</evidence>
<name>A0A3P1C0F6_9BACT</name>
<feature type="transmembrane region" description="Helical" evidence="5">
    <location>
        <begin position="108"/>
        <end position="127"/>
    </location>
</feature>
<evidence type="ECO:0000256" key="2">
    <source>
        <dbReference type="ARBA" id="ARBA00022692"/>
    </source>
</evidence>
<feature type="domain" description="Peptidase S54 rhomboid" evidence="6">
    <location>
        <begin position="41"/>
        <end position="186"/>
    </location>
</feature>
<organism evidence="7 8">
    <name type="scientific">Larkinella rosea</name>
    <dbReference type="NCBI Taxonomy" id="2025312"/>
    <lineage>
        <taxon>Bacteria</taxon>
        <taxon>Pseudomonadati</taxon>
        <taxon>Bacteroidota</taxon>
        <taxon>Cytophagia</taxon>
        <taxon>Cytophagales</taxon>
        <taxon>Spirosomataceae</taxon>
        <taxon>Larkinella</taxon>
    </lineage>
</organism>
<dbReference type="GO" id="GO:0004252">
    <property type="term" value="F:serine-type endopeptidase activity"/>
    <property type="evidence" value="ECO:0007669"/>
    <property type="project" value="InterPro"/>
</dbReference>
<feature type="transmembrane region" description="Helical" evidence="5">
    <location>
        <begin position="133"/>
        <end position="153"/>
    </location>
</feature>
<comment type="subcellular location">
    <subcellularLocation>
        <location evidence="1">Membrane</location>
        <topology evidence="1">Multi-pass membrane protein</topology>
    </subcellularLocation>
</comment>
<dbReference type="GO" id="GO:0006508">
    <property type="term" value="P:proteolysis"/>
    <property type="evidence" value="ECO:0007669"/>
    <property type="project" value="UniProtKB-KW"/>
</dbReference>
<gene>
    <name evidence="7" type="ORF">EHT25_03605</name>
</gene>
<feature type="transmembrane region" description="Helical" evidence="5">
    <location>
        <begin position="76"/>
        <end position="96"/>
    </location>
</feature>
<evidence type="ECO:0000256" key="4">
    <source>
        <dbReference type="ARBA" id="ARBA00023136"/>
    </source>
</evidence>
<reference evidence="7 8" key="1">
    <citation type="submission" date="2018-11" db="EMBL/GenBank/DDBJ databases">
        <authorList>
            <person name="Zhou Z."/>
            <person name="Wang G."/>
        </authorList>
    </citation>
    <scope>NUCLEOTIDE SEQUENCE [LARGE SCALE GENOMIC DNA]</scope>
    <source>
        <strain evidence="7 8">KCTC52004</strain>
    </source>
</reference>
<dbReference type="AlphaFoldDB" id="A0A3P1C0F6"/>
<feature type="transmembrane region" description="Helical" evidence="5">
    <location>
        <begin position="165"/>
        <end position="183"/>
    </location>
</feature>
<evidence type="ECO:0000256" key="5">
    <source>
        <dbReference type="SAM" id="Phobius"/>
    </source>
</evidence>
<keyword evidence="3 5" id="KW-1133">Transmembrane helix</keyword>
<dbReference type="GO" id="GO:0016020">
    <property type="term" value="C:membrane"/>
    <property type="evidence" value="ECO:0007669"/>
    <property type="project" value="UniProtKB-SubCell"/>
</dbReference>
<evidence type="ECO:0000256" key="1">
    <source>
        <dbReference type="ARBA" id="ARBA00004141"/>
    </source>
</evidence>
<dbReference type="Gene3D" id="1.20.1540.10">
    <property type="entry name" value="Rhomboid-like"/>
    <property type="match status" value="1"/>
</dbReference>
<evidence type="ECO:0000259" key="6">
    <source>
        <dbReference type="Pfam" id="PF01694"/>
    </source>
</evidence>
<feature type="transmembrane region" description="Helical" evidence="5">
    <location>
        <begin position="46"/>
        <end position="70"/>
    </location>
</feature>
<dbReference type="Pfam" id="PF01694">
    <property type="entry name" value="Rhomboid"/>
    <property type="match status" value="1"/>
</dbReference>